<evidence type="ECO:0000313" key="2">
    <source>
        <dbReference type="EMBL" id="RRS06250.1"/>
    </source>
</evidence>
<feature type="transmembrane region" description="Helical" evidence="1">
    <location>
        <begin position="6"/>
        <end position="22"/>
    </location>
</feature>
<dbReference type="EMBL" id="RSED01000001">
    <property type="protein sequence ID" value="RRS06250.1"/>
    <property type="molecule type" value="Genomic_DNA"/>
</dbReference>
<reference evidence="2 3" key="1">
    <citation type="submission" date="2018-12" db="EMBL/GenBank/DDBJ databases">
        <title>The whole draft genome of Aquabacterium sp. SJQ9.</title>
        <authorList>
            <person name="Sun L."/>
            <person name="Gao X."/>
            <person name="Chen W."/>
            <person name="Huang K."/>
        </authorList>
    </citation>
    <scope>NUCLEOTIDE SEQUENCE [LARGE SCALE GENOMIC DNA]</scope>
    <source>
        <strain evidence="2 3">SJQ9</strain>
    </source>
</reference>
<dbReference type="RefSeq" id="WP_125241393.1">
    <property type="nucleotide sequence ID" value="NZ_RSED01000001.1"/>
</dbReference>
<gene>
    <name evidence="2" type="ORF">EIP75_01285</name>
</gene>
<proteinExistence type="predicted"/>
<sequence>MNLPWQDIITWLIVLGAVAYLARRWWPGSQRKAACHDGGAPSPSAARATGCSGSCHGCGAATTQSAKTQTHTNKGA</sequence>
<keyword evidence="3" id="KW-1185">Reference proteome</keyword>
<protein>
    <recommendedName>
        <fullName evidence="4">FeoB-associated Cys-rich membrane protein</fullName>
    </recommendedName>
</protein>
<keyword evidence="1" id="KW-0812">Transmembrane</keyword>
<organism evidence="2 3">
    <name type="scientific">Aquabacterium soli</name>
    <dbReference type="NCBI Taxonomy" id="2493092"/>
    <lineage>
        <taxon>Bacteria</taxon>
        <taxon>Pseudomonadati</taxon>
        <taxon>Pseudomonadota</taxon>
        <taxon>Betaproteobacteria</taxon>
        <taxon>Burkholderiales</taxon>
        <taxon>Aquabacterium</taxon>
    </lineage>
</organism>
<name>A0A426VHW7_9BURK</name>
<evidence type="ECO:0008006" key="4">
    <source>
        <dbReference type="Google" id="ProtNLM"/>
    </source>
</evidence>
<evidence type="ECO:0000256" key="1">
    <source>
        <dbReference type="SAM" id="Phobius"/>
    </source>
</evidence>
<keyword evidence="1" id="KW-0472">Membrane</keyword>
<comment type="caution">
    <text evidence="2">The sequence shown here is derived from an EMBL/GenBank/DDBJ whole genome shotgun (WGS) entry which is preliminary data.</text>
</comment>
<dbReference type="AlphaFoldDB" id="A0A426VHW7"/>
<keyword evidence="1" id="KW-1133">Transmembrane helix</keyword>
<evidence type="ECO:0000313" key="3">
    <source>
        <dbReference type="Proteomes" id="UP000269265"/>
    </source>
</evidence>
<dbReference type="Proteomes" id="UP000269265">
    <property type="component" value="Unassembled WGS sequence"/>
</dbReference>
<dbReference type="OrthoDB" id="828068at2"/>
<accession>A0A426VHW7</accession>